<dbReference type="Proteomes" id="UP000503447">
    <property type="component" value="Chromosome"/>
</dbReference>
<sequence>MFGWLFGSECPLDPRGKCWVEERLAWLRDEFGADDLYGGTMILPTPVFFPDPYDGSRRSVFDLFDRVCDYMGVEQGLLRLEFFRPARDPLFLVNDGGEAVPTEAAGWYAGDVIRINESQMADPMSLVGTLAHELAHQRLLGEDRIPSDVYDNELLTDLTTVFKGMGIFLANSPRHWDGNYTLWPGTELRKPEYMTGPMFGYALALVAWLRGEPRPAWLKYVASGVRSEMRAGLRFLHKHGTDTLRPITRPH</sequence>
<evidence type="ECO:0000313" key="2">
    <source>
        <dbReference type="Proteomes" id="UP000503447"/>
    </source>
</evidence>
<organism evidence="1 2">
    <name type="scientific">Frigoriglobus tundricola</name>
    <dbReference type="NCBI Taxonomy" id="2774151"/>
    <lineage>
        <taxon>Bacteria</taxon>
        <taxon>Pseudomonadati</taxon>
        <taxon>Planctomycetota</taxon>
        <taxon>Planctomycetia</taxon>
        <taxon>Gemmatales</taxon>
        <taxon>Gemmataceae</taxon>
        <taxon>Frigoriglobus</taxon>
    </lineage>
</organism>
<keyword evidence="2" id="KW-1185">Reference proteome</keyword>
<dbReference type="RefSeq" id="WP_171473874.1">
    <property type="nucleotide sequence ID" value="NZ_CP053452.2"/>
</dbReference>
<proteinExistence type="predicted"/>
<accession>A0A6M5YZW5</accession>
<name>A0A6M5YZW5_9BACT</name>
<protein>
    <submittedName>
        <fullName evidence="1">Uncharacterized protein</fullName>
    </submittedName>
</protein>
<dbReference type="AlphaFoldDB" id="A0A6M5YZW5"/>
<gene>
    <name evidence="1" type="ORF">FTUN_6368</name>
</gene>
<dbReference type="KEGG" id="ftj:FTUN_6368"/>
<dbReference type="EMBL" id="CP053452">
    <property type="protein sequence ID" value="QJW98773.1"/>
    <property type="molecule type" value="Genomic_DNA"/>
</dbReference>
<reference evidence="2" key="1">
    <citation type="submission" date="2020-05" db="EMBL/GenBank/DDBJ databases">
        <title>Frigoriglobus tundricola gen. nov., sp. nov., a psychrotolerant cellulolytic planctomycete of the family Gemmataceae with two divergent copies of 16S rRNA gene.</title>
        <authorList>
            <person name="Kulichevskaya I.S."/>
            <person name="Ivanova A.A."/>
            <person name="Naumoff D.G."/>
            <person name="Beletsky A.V."/>
            <person name="Rijpstra W.I.C."/>
            <person name="Sinninghe Damste J.S."/>
            <person name="Mardanov A.V."/>
            <person name="Ravin N.V."/>
            <person name="Dedysh S.N."/>
        </authorList>
    </citation>
    <scope>NUCLEOTIDE SEQUENCE [LARGE SCALE GENOMIC DNA]</scope>
    <source>
        <strain evidence="2">PL17</strain>
    </source>
</reference>
<evidence type="ECO:0000313" key="1">
    <source>
        <dbReference type="EMBL" id="QJW98773.1"/>
    </source>
</evidence>